<dbReference type="EMBL" id="CP002739">
    <property type="protein sequence ID" value="AEF16459.1"/>
    <property type="molecule type" value="Genomic_DNA"/>
</dbReference>
<dbReference type="InterPro" id="IPR000182">
    <property type="entry name" value="GNAT_dom"/>
</dbReference>
<dbReference type="STRING" id="858215.Thexy_0405"/>
<proteinExistence type="inferred from homology"/>
<dbReference type="EC" id="2.3.1.128" evidence="5"/>
<evidence type="ECO:0000313" key="5">
    <source>
        <dbReference type="EMBL" id="AEF16459.1"/>
    </source>
</evidence>
<dbReference type="PANTHER" id="PTHR43792">
    <property type="entry name" value="GNAT FAMILY, PUTATIVE (AFU_ORTHOLOGUE AFUA_3G00765)-RELATED-RELATED"/>
    <property type="match status" value="1"/>
</dbReference>
<dbReference type="Proteomes" id="UP000007239">
    <property type="component" value="Chromosome"/>
</dbReference>
<comment type="similarity">
    <text evidence="3">Belongs to the acetyltransferase family. RimJ subfamily.</text>
</comment>
<protein>
    <submittedName>
        <fullName evidence="5">Ribosomal-protein-alanine N-acetyltransferase</fullName>
        <ecNumber evidence="5">2.3.1.128</ecNumber>
    </submittedName>
</protein>
<dbReference type="FunFam" id="3.40.630.30:FF:000005">
    <property type="entry name" value="Ribosomal protein alanine acetyltransferase"/>
    <property type="match status" value="1"/>
</dbReference>
<evidence type="ECO:0000259" key="4">
    <source>
        <dbReference type="PROSITE" id="PS51186"/>
    </source>
</evidence>
<evidence type="ECO:0000256" key="1">
    <source>
        <dbReference type="ARBA" id="ARBA00022679"/>
    </source>
</evidence>
<dbReference type="PROSITE" id="PS51186">
    <property type="entry name" value="GNAT"/>
    <property type="match status" value="1"/>
</dbReference>
<evidence type="ECO:0000313" key="6">
    <source>
        <dbReference type="Proteomes" id="UP000007239"/>
    </source>
</evidence>
<dbReference type="GO" id="GO:0005737">
    <property type="term" value="C:cytoplasm"/>
    <property type="evidence" value="ECO:0007669"/>
    <property type="project" value="TreeGrafter"/>
</dbReference>
<dbReference type="Pfam" id="PF13302">
    <property type="entry name" value="Acetyltransf_3"/>
    <property type="match status" value="1"/>
</dbReference>
<evidence type="ECO:0000256" key="2">
    <source>
        <dbReference type="ARBA" id="ARBA00023315"/>
    </source>
</evidence>
<keyword evidence="1 5" id="KW-0808">Transferase</keyword>
<sequence length="183" mass="21818">MEKVYETERLVLRVLDKAYAELVLDYYLRNRTFLQEWEPLRDEMFYTKEYQQENLTKELTGIENKDLLRLWIFKKNVDSKIIGIICFNNIVKGAFLSCHLGYKLDKDEIKNGYTTEAVKRGINIIFDDFKLHRIEANIMPKNKPSLKVVEKLGFYDEGIAYKYLKINGKWEDHIHMVLLNDKV</sequence>
<dbReference type="InterPro" id="IPR051531">
    <property type="entry name" value="N-acetyltransferase"/>
</dbReference>
<gene>
    <name evidence="5" type="ordered locus">Thexy_0405</name>
</gene>
<name>F6BH15_THEXL</name>
<keyword evidence="2 5" id="KW-0012">Acyltransferase</keyword>
<dbReference type="RefSeq" id="WP_013787212.1">
    <property type="nucleotide sequence ID" value="NC_015555.1"/>
</dbReference>
<dbReference type="Gene3D" id="3.40.630.30">
    <property type="match status" value="1"/>
</dbReference>
<organism evidence="5 6">
    <name type="scientific">Thermoanaerobacterium xylanolyticum (strain ATCC 49914 / DSM 7097 / LX-11)</name>
    <dbReference type="NCBI Taxonomy" id="858215"/>
    <lineage>
        <taxon>Bacteria</taxon>
        <taxon>Bacillati</taxon>
        <taxon>Bacillota</taxon>
        <taxon>Clostridia</taxon>
        <taxon>Thermoanaerobacterales</taxon>
        <taxon>Thermoanaerobacteraceae</taxon>
        <taxon>Thermoanaerobacterium</taxon>
    </lineage>
</organism>
<dbReference type="InterPro" id="IPR016181">
    <property type="entry name" value="Acyl_CoA_acyltransferase"/>
</dbReference>
<dbReference type="SUPFAM" id="SSF55729">
    <property type="entry name" value="Acyl-CoA N-acyltransferases (Nat)"/>
    <property type="match status" value="1"/>
</dbReference>
<dbReference type="GO" id="GO:0008999">
    <property type="term" value="F:protein-N-terminal-alanine acetyltransferase activity"/>
    <property type="evidence" value="ECO:0007669"/>
    <property type="project" value="TreeGrafter"/>
</dbReference>
<reference evidence="5" key="1">
    <citation type="submission" date="2011-05" db="EMBL/GenBank/DDBJ databases">
        <title>Complete sequence of Thermoanaerobacterium xylanolyticum LX-11.</title>
        <authorList>
            <consortium name="US DOE Joint Genome Institute"/>
            <person name="Lucas S."/>
            <person name="Han J."/>
            <person name="Lapidus A."/>
            <person name="Cheng J.-F."/>
            <person name="Goodwin L."/>
            <person name="Pitluck S."/>
            <person name="Peters L."/>
            <person name="Mikhailova N."/>
            <person name="Lu M."/>
            <person name="Han C."/>
            <person name="Tapia R."/>
            <person name="Land M."/>
            <person name="Hauser L."/>
            <person name="Kyrpides N."/>
            <person name="Ivanova N."/>
            <person name="Pagani I."/>
            <person name="Hemme C."/>
            <person name="Woyke T."/>
        </authorList>
    </citation>
    <scope>NUCLEOTIDE SEQUENCE</scope>
    <source>
        <strain evidence="5">LX-11</strain>
    </source>
</reference>
<dbReference type="PANTHER" id="PTHR43792:SF8">
    <property type="entry name" value="[RIBOSOMAL PROTEIN US5]-ALANINE N-ACETYLTRANSFERASE"/>
    <property type="match status" value="1"/>
</dbReference>
<dbReference type="AlphaFoldDB" id="F6BH15"/>
<dbReference type="HOGENOM" id="CLU_013985_40_1_9"/>
<feature type="domain" description="N-acetyltransferase" evidence="4">
    <location>
        <begin position="24"/>
        <end position="181"/>
    </location>
</feature>
<dbReference type="eggNOG" id="COG1670">
    <property type="taxonomic scope" value="Bacteria"/>
</dbReference>
<accession>F6BH15</accession>
<keyword evidence="6" id="KW-1185">Reference proteome</keyword>
<evidence type="ECO:0000256" key="3">
    <source>
        <dbReference type="ARBA" id="ARBA00038502"/>
    </source>
</evidence>
<dbReference type="KEGG" id="txy:Thexy_0405"/>